<dbReference type="Gene3D" id="3.40.190.290">
    <property type="match status" value="1"/>
</dbReference>
<dbReference type="PANTHER" id="PTHR30126">
    <property type="entry name" value="HTH-TYPE TRANSCRIPTIONAL REGULATOR"/>
    <property type="match status" value="1"/>
</dbReference>
<name>A0A099KV83_COLPS</name>
<dbReference type="InterPro" id="IPR036390">
    <property type="entry name" value="WH_DNA-bd_sf"/>
</dbReference>
<comment type="similarity">
    <text evidence="1">Belongs to the LysR transcriptional regulatory family.</text>
</comment>
<dbReference type="Gene3D" id="1.10.10.10">
    <property type="entry name" value="Winged helix-like DNA-binding domain superfamily/Winged helix DNA-binding domain"/>
    <property type="match status" value="1"/>
</dbReference>
<dbReference type="PATRIC" id="fig|28229.4.peg.823"/>
<dbReference type="PANTHER" id="PTHR30126:SF40">
    <property type="entry name" value="HTH-TYPE TRANSCRIPTIONAL REGULATOR GLTR"/>
    <property type="match status" value="1"/>
</dbReference>
<feature type="domain" description="HTH lysR-type" evidence="5">
    <location>
        <begin position="1"/>
        <end position="58"/>
    </location>
</feature>
<sequence length="289" mass="31831">MEFYHLRSFVAVAQTGNLTQAAKRLYTTPPAISAHIKSLEAELATSLFTRSSKGMALTAKGQLLLTKAQVTLDSAVDLVNLAADNQHEIIGTFRLGNNLNVEQVRLAELAENLQENCPGISLAIQQQSSGKTLKDIRSQQLDGGYVFGEIPDDFMSIKVSEQIITTIAPLTFDVNQALTASALSQQPWIMMGEYCPFDDLLKAKLGKNIISVLKSSDDGTRLALVKKCFGLSFSTLEEARIAEKDNRVQVISALDFKAPLYFVVAKNRAKDPVVKALLQEIRILWHQHI</sequence>
<dbReference type="GO" id="GO:0000976">
    <property type="term" value="F:transcription cis-regulatory region binding"/>
    <property type="evidence" value="ECO:0007669"/>
    <property type="project" value="TreeGrafter"/>
</dbReference>
<evidence type="ECO:0000313" key="6">
    <source>
        <dbReference type="EMBL" id="KGJ94619.1"/>
    </source>
</evidence>
<evidence type="ECO:0000259" key="5">
    <source>
        <dbReference type="PROSITE" id="PS50931"/>
    </source>
</evidence>
<dbReference type="FunFam" id="1.10.10.10:FF:000001">
    <property type="entry name" value="LysR family transcriptional regulator"/>
    <property type="match status" value="1"/>
</dbReference>
<evidence type="ECO:0000256" key="2">
    <source>
        <dbReference type="ARBA" id="ARBA00023015"/>
    </source>
</evidence>
<organism evidence="6 7">
    <name type="scientific">Colwellia psychrerythraea</name>
    <name type="common">Vibrio psychroerythus</name>
    <dbReference type="NCBI Taxonomy" id="28229"/>
    <lineage>
        <taxon>Bacteria</taxon>
        <taxon>Pseudomonadati</taxon>
        <taxon>Pseudomonadota</taxon>
        <taxon>Gammaproteobacteria</taxon>
        <taxon>Alteromonadales</taxon>
        <taxon>Colwelliaceae</taxon>
        <taxon>Colwellia</taxon>
    </lineage>
</organism>
<dbReference type="Pfam" id="PF03466">
    <property type="entry name" value="LysR_substrate"/>
    <property type="match status" value="1"/>
</dbReference>
<keyword evidence="2" id="KW-0805">Transcription regulation</keyword>
<dbReference type="InterPro" id="IPR005119">
    <property type="entry name" value="LysR_subst-bd"/>
</dbReference>
<keyword evidence="4" id="KW-0804">Transcription</keyword>
<evidence type="ECO:0000256" key="4">
    <source>
        <dbReference type="ARBA" id="ARBA00023163"/>
    </source>
</evidence>
<dbReference type="OrthoDB" id="9803735at2"/>
<evidence type="ECO:0000256" key="1">
    <source>
        <dbReference type="ARBA" id="ARBA00009437"/>
    </source>
</evidence>
<dbReference type="AlphaFoldDB" id="A0A099KV83"/>
<dbReference type="InterPro" id="IPR036388">
    <property type="entry name" value="WH-like_DNA-bd_sf"/>
</dbReference>
<evidence type="ECO:0000313" key="7">
    <source>
        <dbReference type="Proteomes" id="UP000029843"/>
    </source>
</evidence>
<dbReference type="Proteomes" id="UP000029843">
    <property type="component" value="Unassembled WGS sequence"/>
</dbReference>
<evidence type="ECO:0000256" key="3">
    <source>
        <dbReference type="ARBA" id="ARBA00023125"/>
    </source>
</evidence>
<comment type="caution">
    <text evidence="6">The sequence shown here is derived from an EMBL/GenBank/DDBJ whole genome shotgun (WGS) entry which is preliminary data.</text>
</comment>
<dbReference type="PROSITE" id="PS50931">
    <property type="entry name" value="HTH_LYSR"/>
    <property type="match status" value="1"/>
</dbReference>
<dbReference type="PRINTS" id="PR00039">
    <property type="entry name" value="HTHLYSR"/>
</dbReference>
<protein>
    <submittedName>
        <fullName evidence="6">Transcriptional regulator, LysR family</fullName>
    </submittedName>
</protein>
<dbReference type="SUPFAM" id="SSF46785">
    <property type="entry name" value="Winged helix' DNA-binding domain"/>
    <property type="match status" value="1"/>
</dbReference>
<reference evidence="6 7" key="1">
    <citation type="submission" date="2014-08" db="EMBL/GenBank/DDBJ databases">
        <title>Genomic and Phenotypic Diversity of Colwellia psychrerythraea strains from Disparate Marine Basins.</title>
        <authorList>
            <person name="Techtmann S.M."/>
            <person name="Stelling S.C."/>
            <person name="Utturkar S.M."/>
            <person name="Alshibli N."/>
            <person name="Harris A."/>
            <person name="Brown S.D."/>
            <person name="Hazen T.C."/>
        </authorList>
    </citation>
    <scope>NUCLEOTIDE SEQUENCE [LARGE SCALE GENOMIC DNA]</scope>
    <source>
        <strain evidence="6 7">ND2E</strain>
    </source>
</reference>
<accession>A0A099KV83</accession>
<proteinExistence type="inferred from homology"/>
<dbReference type="CDD" id="cd05466">
    <property type="entry name" value="PBP2_LTTR_substrate"/>
    <property type="match status" value="1"/>
</dbReference>
<dbReference type="EMBL" id="JQED01000005">
    <property type="protein sequence ID" value="KGJ94619.1"/>
    <property type="molecule type" value="Genomic_DNA"/>
</dbReference>
<dbReference type="RefSeq" id="WP_033092550.1">
    <property type="nucleotide sequence ID" value="NZ_JQED01000005.1"/>
</dbReference>
<gene>
    <name evidence="6" type="ORF">ND2E_1808</name>
</gene>
<keyword evidence="3" id="KW-0238">DNA-binding</keyword>
<dbReference type="SUPFAM" id="SSF53850">
    <property type="entry name" value="Periplasmic binding protein-like II"/>
    <property type="match status" value="1"/>
</dbReference>
<dbReference type="Pfam" id="PF00126">
    <property type="entry name" value="HTH_1"/>
    <property type="match status" value="1"/>
</dbReference>
<dbReference type="InterPro" id="IPR000847">
    <property type="entry name" value="LysR_HTH_N"/>
</dbReference>
<dbReference type="GO" id="GO:0003700">
    <property type="term" value="F:DNA-binding transcription factor activity"/>
    <property type="evidence" value="ECO:0007669"/>
    <property type="project" value="InterPro"/>
</dbReference>